<dbReference type="InterPro" id="IPR032714">
    <property type="entry name" value="DZIP1_N"/>
</dbReference>
<evidence type="ECO:0000313" key="11">
    <source>
        <dbReference type="EMBL" id="KAI5613499.1"/>
    </source>
</evidence>
<dbReference type="GO" id="GO:0008270">
    <property type="term" value="F:zinc ion binding"/>
    <property type="evidence" value="ECO:0007669"/>
    <property type="project" value="UniProtKB-KW"/>
</dbReference>
<feature type="coiled-coil region" evidence="8">
    <location>
        <begin position="304"/>
        <end position="433"/>
    </location>
</feature>
<feature type="compositionally biased region" description="Acidic residues" evidence="9">
    <location>
        <begin position="801"/>
        <end position="811"/>
    </location>
</feature>
<comment type="caution">
    <text evidence="11">The sequence shown here is derived from an EMBL/GenBank/DDBJ whole genome shotgun (WGS) entry which is preliminary data.</text>
</comment>
<proteinExistence type="inferred from homology"/>
<dbReference type="GO" id="GO:0060271">
    <property type="term" value="P:cilium assembly"/>
    <property type="evidence" value="ECO:0007669"/>
    <property type="project" value="TreeGrafter"/>
</dbReference>
<keyword evidence="5" id="KW-0206">Cytoskeleton</keyword>
<dbReference type="EMBL" id="MU562415">
    <property type="protein sequence ID" value="KAI5613499.1"/>
    <property type="molecule type" value="Genomic_DNA"/>
</dbReference>
<evidence type="ECO:0000256" key="6">
    <source>
        <dbReference type="ARBA" id="ARBA00023273"/>
    </source>
</evidence>
<feature type="non-terminal residue" evidence="11">
    <location>
        <position position="1"/>
    </location>
</feature>
<keyword evidence="5" id="KW-0963">Cytoplasm</keyword>
<dbReference type="Proteomes" id="UP001205998">
    <property type="component" value="Unassembled WGS sequence"/>
</dbReference>
<feature type="compositionally biased region" description="Polar residues" evidence="9">
    <location>
        <begin position="20"/>
        <end position="41"/>
    </location>
</feature>
<feature type="region of interest" description="Disordered" evidence="9">
    <location>
        <begin position="18"/>
        <end position="41"/>
    </location>
</feature>
<evidence type="ECO:0000256" key="9">
    <source>
        <dbReference type="SAM" id="MobiDB-lite"/>
    </source>
</evidence>
<reference evidence="11" key="1">
    <citation type="submission" date="2018-07" db="EMBL/GenBank/DDBJ databases">
        <title>Comparative genomics of catfishes provides insights into carnivory and benthic adaptation.</title>
        <authorList>
            <person name="Zhang Y."/>
            <person name="Wang D."/>
            <person name="Peng Z."/>
            <person name="Zheng S."/>
            <person name="Shao F."/>
            <person name="Tao W."/>
        </authorList>
    </citation>
    <scope>NUCLEOTIDE SEQUENCE</scope>
    <source>
        <strain evidence="11">Chongqing</strain>
    </source>
</reference>
<keyword evidence="7" id="KW-0863">Zinc-finger</keyword>
<dbReference type="PROSITE" id="PS00028">
    <property type="entry name" value="ZINC_FINGER_C2H2_1"/>
    <property type="match status" value="1"/>
</dbReference>
<keyword evidence="6" id="KW-0966">Cell projection</keyword>
<evidence type="ECO:0000256" key="4">
    <source>
        <dbReference type="ARBA" id="ARBA00023054"/>
    </source>
</evidence>
<evidence type="ECO:0000256" key="3">
    <source>
        <dbReference type="ARBA" id="ARBA00009131"/>
    </source>
</evidence>
<organism evidence="11 12">
    <name type="scientific">Silurus asotus</name>
    <name type="common">Amur catfish</name>
    <name type="synonym">Parasilurus asotus</name>
    <dbReference type="NCBI Taxonomy" id="30991"/>
    <lineage>
        <taxon>Eukaryota</taxon>
        <taxon>Metazoa</taxon>
        <taxon>Chordata</taxon>
        <taxon>Craniata</taxon>
        <taxon>Vertebrata</taxon>
        <taxon>Euteleostomi</taxon>
        <taxon>Actinopterygii</taxon>
        <taxon>Neopterygii</taxon>
        <taxon>Teleostei</taxon>
        <taxon>Ostariophysi</taxon>
        <taxon>Siluriformes</taxon>
        <taxon>Siluridae</taxon>
        <taxon>Silurus</taxon>
    </lineage>
</organism>
<feature type="compositionally biased region" description="Polar residues" evidence="9">
    <location>
        <begin position="589"/>
        <end position="641"/>
    </location>
</feature>
<feature type="domain" description="C2H2-type" evidence="10">
    <location>
        <begin position="197"/>
        <end position="225"/>
    </location>
</feature>
<comment type="subcellular location">
    <subcellularLocation>
        <location evidence="2">Cytoplasm</location>
        <location evidence="2">Cytoskeleton</location>
        <location evidence="2">Cilium basal body</location>
    </subcellularLocation>
    <subcellularLocation>
        <location evidence="1">Cytoplasm</location>
        <location evidence="1">Cytoskeleton</location>
        <location evidence="1">Microtubule organizing center</location>
        <location evidence="1">Centrosome</location>
        <location evidence="1">Centriole</location>
    </subcellularLocation>
</comment>
<evidence type="ECO:0000256" key="7">
    <source>
        <dbReference type="PROSITE-ProRule" id="PRU00042"/>
    </source>
</evidence>
<evidence type="ECO:0000256" key="5">
    <source>
        <dbReference type="ARBA" id="ARBA00023212"/>
    </source>
</evidence>
<name>A0AAD5FFB0_SILAS</name>
<comment type="similarity">
    <text evidence="3">Belongs to the DZIP C2H2-type zinc-finger protein family.</text>
</comment>
<dbReference type="PANTHER" id="PTHR21502">
    <property type="entry name" value="ZINC FINGER PROTEIN DZIP1"/>
    <property type="match status" value="1"/>
</dbReference>
<feature type="region of interest" description="Disordered" evidence="9">
    <location>
        <begin position="575"/>
        <end position="682"/>
    </location>
</feature>
<dbReference type="GO" id="GO:0005814">
    <property type="term" value="C:centriole"/>
    <property type="evidence" value="ECO:0007669"/>
    <property type="project" value="UniProtKB-SubCell"/>
</dbReference>
<feature type="non-terminal residue" evidence="11">
    <location>
        <position position="880"/>
    </location>
</feature>
<accession>A0AAD5FFB0</accession>
<feature type="coiled-coil region" evidence="8">
    <location>
        <begin position="238"/>
        <end position="272"/>
    </location>
</feature>
<feature type="compositionally biased region" description="Polar residues" evidence="9">
    <location>
        <begin position="837"/>
        <end position="850"/>
    </location>
</feature>
<evidence type="ECO:0000259" key="10">
    <source>
        <dbReference type="PROSITE" id="PS50157"/>
    </source>
</evidence>
<protein>
    <submittedName>
        <fullName evidence="11">Zinc finger protein Dzip1 isoform 1</fullName>
    </submittedName>
</protein>
<feature type="compositionally biased region" description="Basic residues" evidence="9">
    <location>
        <begin position="670"/>
        <end position="682"/>
    </location>
</feature>
<gene>
    <name evidence="11" type="ORF">C0J50_3903</name>
</gene>
<dbReference type="Pfam" id="PF13815">
    <property type="entry name" value="Dzip-like_N"/>
    <property type="match status" value="1"/>
</dbReference>
<dbReference type="AlphaFoldDB" id="A0AAD5FFB0"/>
<feature type="region of interest" description="Disordered" evidence="9">
    <location>
        <begin position="768"/>
        <end position="880"/>
    </location>
</feature>
<evidence type="ECO:0000256" key="2">
    <source>
        <dbReference type="ARBA" id="ARBA00004120"/>
    </source>
</evidence>
<keyword evidence="4 8" id="KW-0175">Coiled coil</keyword>
<feature type="coiled-coil region" evidence="8">
    <location>
        <begin position="140"/>
        <end position="181"/>
    </location>
</feature>
<dbReference type="InterPro" id="IPR013087">
    <property type="entry name" value="Znf_C2H2_type"/>
</dbReference>
<evidence type="ECO:0000256" key="1">
    <source>
        <dbReference type="ARBA" id="ARBA00004114"/>
    </source>
</evidence>
<dbReference type="GO" id="GO:0005737">
    <property type="term" value="C:cytoplasm"/>
    <property type="evidence" value="ECO:0007669"/>
    <property type="project" value="TreeGrafter"/>
</dbReference>
<evidence type="ECO:0000313" key="12">
    <source>
        <dbReference type="Proteomes" id="UP001205998"/>
    </source>
</evidence>
<evidence type="ECO:0000256" key="8">
    <source>
        <dbReference type="SAM" id="Coils"/>
    </source>
</evidence>
<keyword evidence="7" id="KW-0479">Metal-binding</keyword>
<dbReference type="PROSITE" id="PS50157">
    <property type="entry name" value="ZINC_FINGER_C2H2_2"/>
    <property type="match status" value="1"/>
</dbReference>
<dbReference type="Gene3D" id="3.30.160.60">
    <property type="entry name" value="Classic Zinc Finger"/>
    <property type="match status" value="1"/>
</dbReference>
<sequence length="880" mass="99374">PFYSSVYYPFSPEPHKTHATAGNPSLLNSSGNQPSLGDQSRPASLAMSAASVSAPFKFRTRRESVDWRRINAVDVDRVACELDFQMLQEHIAGVTFCSIEGERCLNCQSPVDPALLKLFRLAQLTIEYLLHSQDCLALSLQTAEEQFQTGVKEKQQLQVQLQKQSQDIKSLKDELKQRKKIIASQQAMISAGLSNYHKCQHCEKAFMNTSFLQSHMKRRHPMEHDMKLITDNQKDLQTIKLQEEIIRLQDQLNLAKSEMEAQQKDYNTKQEKDLTQKQADFMKQLEVWKENERVRMNSRIDEVKQACQKDMESIVQKNQSLENQVLKLQQSSKVQENMQPVKGQAGFGKNSEDKHRQKAAQLQQKLDDQEMAWSAKMQKIKEEFENEKKQLQTALFKAHTTVSKEKKRVERQVKKLEHKLEEQQTLITSQNMQVFQVEILGLVSNSPFLTQLLSDPCDVLLEQSSLVYKLDPIMELSEEDKDSSSFSEGLADRQSREQKVKELLKNPSLKRDMHLAVQQSLNEKFLHLGIDPVGVVGLSKTTFESAMARLASDRRQGREYAKVRNDLIQKLEKRLKDRCSSPAAKSKLSEQARTLPQARSQSNSLSVTVTRVVSGPSAKQQYTPQSAHQNNNAIRPTTLTQMPPHRPSRFSVLEDSSEEESDKDSTQAQKIRHSLGRVKRHSTVVQQHTAPSALASYQSSGSQQAPLFSIRKTNVTVAESESEWTEGSEMEEISLNQLQEHTDQNGNVRKTSSSYVKTLSNNLYQRPADQSHKKTAGVAIPDKPTGGPNTNDAVWEIEHTDCEEDNDDDWDISSLEDVPATPKTSSAPVRKSKESLDTSTSVWGTFTSKGQEPGLKDTGTGSTLKSSTVTVSDWDDSDGI</sequence>
<keyword evidence="12" id="KW-1185">Reference proteome</keyword>
<keyword evidence="7" id="KW-0862">Zinc</keyword>
<dbReference type="InterPro" id="IPR051241">
    <property type="entry name" value="DZIP_RILPL"/>
</dbReference>
<dbReference type="PANTHER" id="PTHR21502:SF5">
    <property type="entry name" value="CILIUM ASSEMBLY PROTEIN DZIP1"/>
    <property type="match status" value="1"/>
</dbReference>
<dbReference type="GO" id="GO:0036064">
    <property type="term" value="C:ciliary basal body"/>
    <property type="evidence" value="ECO:0007669"/>
    <property type="project" value="TreeGrafter"/>
</dbReference>